<evidence type="ECO:0000256" key="4">
    <source>
        <dbReference type="ARBA" id="ARBA00023157"/>
    </source>
</evidence>
<dbReference type="SUPFAM" id="SSF47072">
    <property type="entry name" value="Cysteine alpha-hairpin motif"/>
    <property type="match status" value="1"/>
</dbReference>
<evidence type="ECO:0000256" key="2">
    <source>
        <dbReference type="ARBA" id="ARBA00009858"/>
    </source>
</evidence>
<evidence type="ECO:0000256" key="1">
    <source>
        <dbReference type="ARBA" id="ARBA00004173"/>
    </source>
</evidence>
<sequence length="84" mass="9280">MKKDPCQRQACDIQHCLQRNHYQEQACQAQVLALQECCRKWWKESGCCAGVKLDTDTTTSPTTTSTTTSTNSTTAPTSSATARH</sequence>
<organism evidence="7 8">
    <name type="scientific">Petrolisthes cinctipes</name>
    <name type="common">Flat porcelain crab</name>
    <dbReference type="NCBI Taxonomy" id="88211"/>
    <lineage>
        <taxon>Eukaryota</taxon>
        <taxon>Metazoa</taxon>
        <taxon>Ecdysozoa</taxon>
        <taxon>Arthropoda</taxon>
        <taxon>Crustacea</taxon>
        <taxon>Multicrustacea</taxon>
        <taxon>Malacostraca</taxon>
        <taxon>Eumalacostraca</taxon>
        <taxon>Eucarida</taxon>
        <taxon>Decapoda</taxon>
        <taxon>Pleocyemata</taxon>
        <taxon>Anomura</taxon>
        <taxon>Galatheoidea</taxon>
        <taxon>Porcellanidae</taxon>
        <taxon>Petrolisthes</taxon>
    </lineage>
</organism>
<accession>A0AAE1KMJ2</accession>
<dbReference type="InterPro" id="IPR009069">
    <property type="entry name" value="Cys_alpha_HP_mot_SF"/>
</dbReference>
<feature type="disulfide bond" evidence="5">
    <location>
        <begin position="38"/>
        <end position="48"/>
    </location>
</feature>
<name>A0AAE1KMJ2_PETCI</name>
<keyword evidence="3" id="KW-0496">Mitochondrion</keyword>
<keyword evidence="4 5" id="KW-1015">Disulfide bond</keyword>
<dbReference type="PANTHER" id="PTHR15590:SF0">
    <property type="entry name" value="CX9C MOTIF-CONTAINING PROTEIN 4"/>
    <property type="match status" value="1"/>
</dbReference>
<dbReference type="GO" id="GO:0005758">
    <property type="term" value="C:mitochondrial intermembrane space"/>
    <property type="evidence" value="ECO:0007669"/>
    <property type="project" value="TreeGrafter"/>
</dbReference>
<comment type="subcellular location">
    <subcellularLocation>
        <location evidence="1">Mitochondrion</location>
    </subcellularLocation>
</comment>
<evidence type="ECO:0008006" key="9">
    <source>
        <dbReference type="Google" id="ProtNLM"/>
    </source>
</evidence>
<dbReference type="EMBL" id="JAWQEG010001648">
    <property type="protein sequence ID" value="KAK3877629.1"/>
    <property type="molecule type" value="Genomic_DNA"/>
</dbReference>
<reference evidence="7" key="1">
    <citation type="submission" date="2023-10" db="EMBL/GenBank/DDBJ databases">
        <title>Genome assemblies of two species of porcelain crab, Petrolisthes cinctipes and Petrolisthes manimaculis (Anomura: Porcellanidae).</title>
        <authorList>
            <person name="Angst P."/>
        </authorList>
    </citation>
    <scope>NUCLEOTIDE SEQUENCE</scope>
    <source>
        <strain evidence="7">PB745_01</strain>
        <tissue evidence="7">Gill</tissue>
    </source>
</reference>
<dbReference type="AlphaFoldDB" id="A0AAE1KMJ2"/>
<evidence type="ECO:0000256" key="3">
    <source>
        <dbReference type="ARBA" id="ARBA00023128"/>
    </source>
</evidence>
<feature type="disulfide bond" evidence="5">
    <location>
        <begin position="6"/>
        <end position="37"/>
    </location>
</feature>
<comment type="caution">
    <text evidence="7">The sequence shown here is derived from an EMBL/GenBank/DDBJ whole genome shotgun (WGS) entry which is preliminary data.</text>
</comment>
<feature type="disulfide bond" evidence="5">
    <location>
        <begin position="16"/>
        <end position="27"/>
    </location>
</feature>
<feature type="compositionally biased region" description="Low complexity" evidence="6">
    <location>
        <begin position="56"/>
        <end position="84"/>
    </location>
</feature>
<feature type="region of interest" description="Disordered" evidence="6">
    <location>
        <begin position="54"/>
        <end position="84"/>
    </location>
</feature>
<dbReference type="Proteomes" id="UP001286313">
    <property type="component" value="Unassembled WGS sequence"/>
</dbReference>
<keyword evidence="8" id="KW-1185">Reference proteome</keyword>
<dbReference type="Gene3D" id="1.10.287.1130">
    <property type="entry name" value="CytochromE C oxidase copper chaperone"/>
    <property type="match status" value="1"/>
</dbReference>
<evidence type="ECO:0000256" key="5">
    <source>
        <dbReference type="PIRSR" id="PIRSR627179-50"/>
    </source>
</evidence>
<gene>
    <name evidence="7" type="ORF">Pcinc_017664</name>
</gene>
<evidence type="ECO:0000256" key="6">
    <source>
        <dbReference type="SAM" id="MobiDB-lite"/>
    </source>
</evidence>
<dbReference type="InterPro" id="IPR027179">
    <property type="entry name" value="CMC4"/>
</dbReference>
<comment type="similarity">
    <text evidence="2">Belongs to the CMC4 family.</text>
</comment>
<protein>
    <recommendedName>
        <fullName evidence="9">Cx9C motif-containing protein 4</fullName>
    </recommendedName>
</protein>
<dbReference type="PANTHER" id="PTHR15590">
    <property type="entry name" value="CX9C MOTIF-CONTAINING PROTEIN 4"/>
    <property type="match status" value="1"/>
</dbReference>
<evidence type="ECO:0000313" key="7">
    <source>
        <dbReference type="EMBL" id="KAK3877629.1"/>
    </source>
</evidence>
<dbReference type="PROSITE" id="PS51808">
    <property type="entry name" value="CHCH"/>
    <property type="match status" value="1"/>
</dbReference>
<evidence type="ECO:0000313" key="8">
    <source>
        <dbReference type="Proteomes" id="UP001286313"/>
    </source>
</evidence>
<proteinExistence type="inferred from homology"/>
<dbReference type="Pfam" id="PF08991">
    <property type="entry name" value="CMC4"/>
    <property type="match status" value="1"/>
</dbReference>